<geneLocation type="nucleomorph" evidence="1"/>
<accession>A0A060D7C7</accession>
<protein>
    <submittedName>
        <fullName evidence="1">Uncharacterized protein</fullName>
    </submittedName>
</protein>
<reference evidence="1 2" key="1">
    <citation type="journal article" date="2014" name="BMC Genomics">
        <title>Nucleomorph and plastid genome sequences of the chlorarachniophyte Lotharella oceanica: convergent reductive evolution and frequent recombination in nucleomorph-bearing algae.</title>
        <authorList>
            <person name="Tanifuji G."/>
            <person name="Onodera N.T."/>
            <person name="Brown M.W."/>
            <person name="Curtis B.A."/>
            <person name="Roger A.J."/>
            <person name="Ka-Shu Wong G."/>
            <person name="Melkonian M."/>
            <person name="Archibald J.M."/>
        </authorList>
    </citation>
    <scope>NUCLEOTIDE SEQUENCE [LARGE SCALE GENOMIC DNA]</scope>
    <source>
        <strain evidence="1 2">CCMP622</strain>
    </source>
</reference>
<evidence type="ECO:0000313" key="1">
    <source>
        <dbReference type="EMBL" id="AIB09861.1"/>
    </source>
</evidence>
<keyword evidence="1" id="KW-0542">Nucleomorph</keyword>
<evidence type="ECO:0000313" key="2">
    <source>
        <dbReference type="Proteomes" id="UP000243670"/>
    </source>
</evidence>
<proteinExistence type="predicted"/>
<name>A0A060D7C7_9EUKA</name>
<dbReference type="EMBL" id="CP006628">
    <property type="protein sequence ID" value="AIB09861.1"/>
    <property type="molecule type" value="Genomic_DNA"/>
</dbReference>
<dbReference type="AlphaFoldDB" id="A0A060D7C7"/>
<gene>
    <name evidence="1" type="ORF">M951_chr2169</name>
</gene>
<sequence length="72" mass="8297">MNHKSWVQIPLRVLVSRISIPNEIYGMLNINTSYMCSTTTNYPSRTYTSALSNVTHKVHIARNLWHVHSQIA</sequence>
<organism evidence="1 2">
    <name type="scientific">Lotharella oceanica</name>
    <dbReference type="NCBI Taxonomy" id="641309"/>
    <lineage>
        <taxon>Eukaryota</taxon>
        <taxon>Sar</taxon>
        <taxon>Rhizaria</taxon>
        <taxon>Cercozoa</taxon>
        <taxon>Chlorarachniophyceae</taxon>
        <taxon>Lotharella</taxon>
    </lineage>
</organism>
<dbReference type="Proteomes" id="UP000243670">
    <property type="component" value="Nucleomorph 2"/>
</dbReference>